<dbReference type="GO" id="GO:0004860">
    <property type="term" value="F:protein kinase inhibitor activity"/>
    <property type="evidence" value="ECO:0007669"/>
    <property type="project" value="TreeGrafter"/>
</dbReference>
<dbReference type="GO" id="GO:0005730">
    <property type="term" value="C:nucleolus"/>
    <property type="evidence" value="ECO:0007669"/>
    <property type="project" value="TreeGrafter"/>
</dbReference>
<protein>
    <recommendedName>
        <fullName evidence="5">PRKR-interacting protein 1 homolog</fullName>
    </recommendedName>
</protein>
<sequence length="119" mass="13905">MQLLMSEALSVLICSAAGVGSGDFHIYRGLRRREYARLEFIEEQKKQQAADEEFQKLREERIKEFEAKTAKKRQKRLKKKERRKRKKGDNGSQTSEHSDGTDDENSTEENPTSEDKKEQ</sequence>
<dbReference type="Proteomes" id="UP000281553">
    <property type="component" value="Unassembled WGS sequence"/>
</dbReference>
<dbReference type="PANTHER" id="PTHR13507:SF0">
    <property type="entry name" value="PRKR-INTERACTING PROTEIN 1"/>
    <property type="match status" value="1"/>
</dbReference>
<dbReference type="EMBL" id="UYRU01067512">
    <property type="protein sequence ID" value="VDN16899.1"/>
    <property type="molecule type" value="Genomic_DNA"/>
</dbReference>
<evidence type="ECO:0000313" key="3">
    <source>
        <dbReference type="EMBL" id="VDN16899.1"/>
    </source>
</evidence>
<accession>A0A3P7P9C3</accession>
<dbReference type="GO" id="GO:0019901">
    <property type="term" value="F:protein kinase binding"/>
    <property type="evidence" value="ECO:0007669"/>
    <property type="project" value="TreeGrafter"/>
</dbReference>
<dbReference type="PANTHER" id="PTHR13507">
    <property type="entry name" value="PRKR-INTERACTING PROTEIN 1"/>
    <property type="match status" value="1"/>
</dbReference>
<feature type="compositionally biased region" description="Basic residues" evidence="1">
    <location>
        <begin position="70"/>
        <end position="87"/>
    </location>
</feature>
<reference evidence="3 4" key="1">
    <citation type="submission" date="2018-11" db="EMBL/GenBank/DDBJ databases">
        <authorList>
            <consortium name="Pathogen Informatics"/>
        </authorList>
    </citation>
    <scope>NUCLEOTIDE SEQUENCE [LARGE SCALE GENOMIC DNA]</scope>
</reference>
<evidence type="ECO:0000313" key="4">
    <source>
        <dbReference type="Proteomes" id="UP000281553"/>
    </source>
</evidence>
<feature type="chain" id="PRO_5018229018" description="PRKR-interacting protein 1 homolog" evidence="2">
    <location>
        <begin position="23"/>
        <end position="119"/>
    </location>
</feature>
<dbReference type="OrthoDB" id="10067079at2759"/>
<feature type="signal peptide" evidence="2">
    <location>
        <begin position="1"/>
        <end position="22"/>
    </location>
</feature>
<dbReference type="InterPro" id="IPR009548">
    <property type="entry name" value="Prkrip1"/>
</dbReference>
<keyword evidence="4" id="KW-1185">Reference proteome</keyword>
<name>A0A3P7P9C3_DIBLA</name>
<evidence type="ECO:0000256" key="1">
    <source>
        <dbReference type="SAM" id="MobiDB-lite"/>
    </source>
</evidence>
<dbReference type="GO" id="GO:0003725">
    <property type="term" value="F:double-stranded RNA binding"/>
    <property type="evidence" value="ECO:0007669"/>
    <property type="project" value="InterPro"/>
</dbReference>
<feature type="region of interest" description="Disordered" evidence="1">
    <location>
        <begin position="66"/>
        <end position="119"/>
    </location>
</feature>
<dbReference type="Pfam" id="PF06658">
    <property type="entry name" value="DUF1168"/>
    <property type="match status" value="1"/>
</dbReference>
<organism evidence="3 4">
    <name type="scientific">Dibothriocephalus latus</name>
    <name type="common">Fish tapeworm</name>
    <name type="synonym">Diphyllobothrium latum</name>
    <dbReference type="NCBI Taxonomy" id="60516"/>
    <lineage>
        <taxon>Eukaryota</taxon>
        <taxon>Metazoa</taxon>
        <taxon>Spiralia</taxon>
        <taxon>Lophotrochozoa</taxon>
        <taxon>Platyhelminthes</taxon>
        <taxon>Cestoda</taxon>
        <taxon>Eucestoda</taxon>
        <taxon>Diphyllobothriidea</taxon>
        <taxon>Diphyllobothriidae</taxon>
        <taxon>Dibothriocephalus</taxon>
    </lineage>
</organism>
<evidence type="ECO:0000256" key="2">
    <source>
        <dbReference type="SAM" id="SignalP"/>
    </source>
</evidence>
<evidence type="ECO:0008006" key="5">
    <source>
        <dbReference type="Google" id="ProtNLM"/>
    </source>
</evidence>
<keyword evidence="2" id="KW-0732">Signal</keyword>
<proteinExistence type="predicted"/>
<gene>
    <name evidence="3" type="ORF">DILT_LOCUS12730</name>
</gene>
<dbReference type="AlphaFoldDB" id="A0A3P7P9C3"/>